<dbReference type="InterPro" id="IPR000277">
    <property type="entry name" value="Cys/Met-Metab_PyrdxlP-dep_enz"/>
</dbReference>
<dbReference type="AlphaFoldDB" id="A0A948RYK6"/>
<gene>
    <name evidence="6" type="ORF">KJ970_20945</name>
</gene>
<dbReference type="GO" id="GO:0030170">
    <property type="term" value="F:pyridoxal phosphate binding"/>
    <property type="evidence" value="ECO:0007669"/>
    <property type="project" value="InterPro"/>
</dbReference>
<dbReference type="GO" id="GO:0008483">
    <property type="term" value="F:transaminase activity"/>
    <property type="evidence" value="ECO:0007669"/>
    <property type="project" value="UniProtKB-KW"/>
</dbReference>
<evidence type="ECO:0000256" key="3">
    <source>
        <dbReference type="PIRSR" id="PIRSR001434-2"/>
    </source>
</evidence>
<dbReference type="FunFam" id="3.40.640.10:FF:000046">
    <property type="entry name" value="Cystathionine gamma-lyase"/>
    <property type="match status" value="1"/>
</dbReference>
<keyword evidence="6" id="KW-0808">Transferase</keyword>
<dbReference type="Pfam" id="PF01053">
    <property type="entry name" value="Cys_Met_Meta_PP"/>
    <property type="match status" value="1"/>
</dbReference>
<dbReference type="InterPro" id="IPR015421">
    <property type="entry name" value="PyrdxlP-dep_Trfase_major"/>
</dbReference>
<organism evidence="6 7">
    <name type="scientific">Eiseniibacteriota bacterium</name>
    <dbReference type="NCBI Taxonomy" id="2212470"/>
    <lineage>
        <taxon>Bacteria</taxon>
        <taxon>Candidatus Eiseniibacteriota</taxon>
    </lineage>
</organism>
<comment type="cofactor">
    <cofactor evidence="1 4">
        <name>pyridoxal 5'-phosphate</name>
        <dbReference type="ChEBI" id="CHEBI:597326"/>
    </cofactor>
</comment>
<sequence>MSVDGSSSKNDPKKLPPEPAYDRHPKIQVGQHNVGLSSFLIHGRFRTAKWDYTHHVVPPISSSSTFRLESSARGAEGFVGFADPATHRHTRRSVLIYERLDEPARAMLEDQIAMAEGGQLAVAFSSGMAAVSGALGTILSSGHEVIAHKTLYGCTYSFLTTWMPRWRIGTQFIDLTDTNRLAAAITPATRCIYFETPVNPTLDLIDLQATVDCVAEENKTRALEDKIRIVVDNTFASPYGQRPLSFGVDVVLHSLTKNLCGFGTEMGGVVILPSEELEGDLLMFRKDFGGALSAKTAWSILVHGLPTLEIRMDREQSSALQIARYLEEHPLVERVIYPGLESFPQGALARKQMLTPNGKFAPGVMIYFILKGDEEVRQRLSDLFVDHLATHAYTITLAVSLGQIRTLVEKPSTMTHAAVPVECQKGASIDPGGVRLSVGLEDPQDILNDLDDGFTAIRKEAAARGIIT</sequence>
<comment type="caution">
    <text evidence="6">The sequence shown here is derived from an EMBL/GenBank/DDBJ whole genome shotgun (WGS) entry which is preliminary data.</text>
</comment>
<dbReference type="Gene3D" id="3.40.640.10">
    <property type="entry name" value="Type I PLP-dependent aspartate aminotransferase-like (Major domain)"/>
    <property type="match status" value="1"/>
</dbReference>
<dbReference type="Gene3D" id="3.90.1150.10">
    <property type="entry name" value="Aspartate Aminotransferase, domain 1"/>
    <property type="match status" value="1"/>
</dbReference>
<proteinExistence type="inferred from homology"/>
<name>A0A948RYK6_UNCEI</name>
<comment type="similarity">
    <text evidence="4">Belongs to the trans-sulfuration enzymes family.</text>
</comment>
<protein>
    <submittedName>
        <fullName evidence="6">PLP-dependent aspartate aminotransferase family protein</fullName>
    </submittedName>
</protein>
<evidence type="ECO:0000313" key="6">
    <source>
        <dbReference type="EMBL" id="MBU2693395.1"/>
    </source>
</evidence>
<feature type="modified residue" description="N6-(pyridoxal phosphate)lysine" evidence="3">
    <location>
        <position position="257"/>
    </location>
</feature>
<dbReference type="InterPro" id="IPR015422">
    <property type="entry name" value="PyrdxlP-dep_Trfase_small"/>
</dbReference>
<feature type="region of interest" description="Disordered" evidence="5">
    <location>
        <begin position="1"/>
        <end position="24"/>
    </location>
</feature>
<evidence type="ECO:0000256" key="1">
    <source>
        <dbReference type="ARBA" id="ARBA00001933"/>
    </source>
</evidence>
<evidence type="ECO:0000313" key="7">
    <source>
        <dbReference type="Proteomes" id="UP000777784"/>
    </source>
</evidence>
<dbReference type="PANTHER" id="PTHR11808">
    <property type="entry name" value="TRANS-SULFURATION ENZYME FAMILY MEMBER"/>
    <property type="match status" value="1"/>
</dbReference>
<dbReference type="GO" id="GO:0016846">
    <property type="term" value="F:carbon-sulfur lyase activity"/>
    <property type="evidence" value="ECO:0007669"/>
    <property type="project" value="TreeGrafter"/>
</dbReference>
<dbReference type="SUPFAM" id="SSF53383">
    <property type="entry name" value="PLP-dependent transferases"/>
    <property type="match status" value="1"/>
</dbReference>
<accession>A0A948RYK6</accession>
<dbReference type="PIRSF" id="PIRSF001434">
    <property type="entry name" value="CGS"/>
    <property type="match status" value="1"/>
</dbReference>
<dbReference type="EMBL" id="JAHJDP010000119">
    <property type="protein sequence ID" value="MBU2693395.1"/>
    <property type="molecule type" value="Genomic_DNA"/>
</dbReference>
<dbReference type="GO" id="GO:0005737">
    <property type="term" value="C:cytoplasm"/>
    <property type="evidence" value="ECO:0007669"/>
    <property type="project" value="TreeGrafter"/>
</dbReference>
<evidence type="ECO:0000256" key="5">
    <source>
        <dbReference type="SAM" id="MobiDB-lite"/>
    </source>
</evidence>
<keyword evidence="6" id="KW-0032">Aminotransferase</keyword>
<evidence type="ECO:0000256" key="4">
    <source>
        <dbReference type="RuleBase" id="RU362118"/>
    </source>
</evidence>
<reference evidence="6" key="1">
    <citation type="submission" date="2021-05" db="EMBL/GenBank/DDBJ databases">
        <title>Energy efficiency and biological interactions define the core microbiome of deep oligotrophic groundwater.</title>
        <authorList>
            <person name="Mehrshad M."/>
            <person name="Lopez-Fernandez M."/>
            <person name="Bell E."/>
            <person name="Bernier-Latmani R."/>
            <person name="Bertilsson S."/>
            <person name="Dopson M."/>
        </authorList>
    </citation>
    <scope>NUCLEOTIDE SEQUENCE</scope>
    <source>
        <strain evidence="6">Modern_marine.mb.64</strain>
    </source>
</reference>
<dbReference type="InterPro" id="IPR015424">
    <property type="entry name" value="PyrdxlP-dep_Trfase"/>
</dbReference>
<feature type="compositionally biased region" description="Basic and acidic residues" evidence="5">
    <location>
        <begin position="10"/>
        <end position="24"/>
    </location>
</feature>
<dbReference type="GO" id="GO:0019346">
    <property type="term" value="P:transsulfuration"/>
    <property type="evidence" value="ECO:0007669"/>
    <property type="project" value="InterPro"/>
</dbReference>
<dbReference type="Proteomes" id="UP000777784">
    <property type="component" value="Unassembled WGS sequence"/>
</dbReference>
<dbReference type="PANTHER" id="PTHR11808:SF80">
    <property type="entry name" value="CYSTATHIONINE GAMMA-LYASE"/>
    <property type="match status" value="1"/>
</dbReference>
<keyword evidence="2 3" id="KW-0663">Pyridoxal phosphate</keyword>
<evidence type="ECO:0000256" key="2">
    <source>
        <dbReference type="ARBA" id="ARBA00022898"/>
    </source>
</evidence>